<protein>
    <submittedName>
        <fullName evidence="2">Uncharacterized protein</fullName>
    </submittedName>
</protein>
<feature type="chain" id="PRO_5046591172" evidence="1">
    <location>
        <begin position="24"/>
        <end position="149"/>
    </location>
</feature>
<dbReference type="EMBL" id="JAHUTI010051068">
    <property type="protein sequence ID" value="MED6248974.1"/>
    <property type="molecule type" value="Genomic_DNA"/>
</dbReference>
<keyword evidence="1" id="KW-0732">Signal</keyword>
<reference evidence="2 3" key="1">
    <citation type="submission" date="2021-07" db="EMBL/GenBank/DDBJ databases">
        <authorList>
            <person name="Palmer J.M."/>
        </authorList>
    </citation>
    <scope>NUCLEOTIDE SEQUENCE [LARGE SCALE GENOMIC DNA]</scope>
    <source>
        <strain evidence="2 3">AT_MEX2019</strain>
        <tissue evidence="2">Muscle</tissue>
    </source>
</reference>
<feature type="signal peptide" evidence="1">
    <location>
        <begin position="1"/>
        <end position="23"/>
    </location>
</feature>
<comment type="caution">
    <text evidence="2">The sequence shown here is derived from an EMBL/GenBank/DDBJ whole genome shotgun (WGS) entry which is preliminary data.</text>
</comment>
<proteinExistence type="predicted"/>
<gene>
    <name evidence="2" type="ORF">ATANTOWER_007678</name>
</gene>
<evidence type="ECO:0000256" key="1">
    <source>
        <dbReference type="SAM" id="SignalP"/>
    </source>
</evidence>
<accession>A0ABU7BFE1</accession>
<evidence type="ECO:0000313" key="3">
    <source>
        <dbReference type="Proteomes" id="UP001345963"/>
    </source>
</evidence>
<sequence>MSSCHVSEFFFSVLIVSLKKCLLIPFCPYGKHNISRLHPVVCGLKEQFCSLVSCCGSVFVGSLHCTTQPAGLVPSQTGPTVDAGGLEQDSILLHYCTRASDLDALLAASDWRPLPVVSASCTLEYLVPPALLCAALPLLGHHLQHPCDF</sequence>
<keyword evidence="3" id="KW-1185">Reference proteome</keyword>
<organism evidence="2 3">
    <name type="scientific">Ataeniobius toweri</name>
    <dbReference type="NCBI Taxonomy" id="208326"/>
    <lineage>
        <taxon>Eukaryota</taxon>
        <taxon>Metazoa</taxon>
        <taxon>Chordata</taxon>
        <taxon>Craniata</taxon>
        <taxon>Vertebrata</taxon>
        <taxon>Euteleostomi</taxon>
        <taxon>Actinopterygii</taxon>
        <taxon>Neopterygii</taxon>
        <taxon>Teleostei</taxon>
        <taxon>Neoteleostei</taxon>
        <taxon>Acanthomorphata</taxon>
        <taxon>Ovalentaria</taxon>
        <taxon>Atherinomorphae</taxon>
        <taxon>Cyprinodontiformes</taxon>
        <taxon>Goodeidae</taxon>
        <taxon>Ataeniobius</taxon>
    </lineage>
</organism>
<name>A0ABU7BFE1_9TELE</name>
<evidence type="ECO:0000313" key="2">
    <source>
        <dbReference type="EMBL" id="MED6248974.1"/>
    </source>
</evidence>
<dbReference type="Proteomes" id="UP001345963">
    <property type="component" value="Unassembled WGS sequence"/>
</dbReference>